<sequence length="81" mass="8749">MRAFLALSLLMISGASASAAPVHHTIRRHHVIVRPSQRFPGYAVPGWAYDAAPPPADHYHDTPSYNDPSKFGGSTALPVEN</sequence>
<organism evidence="3 4">
    <name type="scientific">Bradyrhizobium erythrophlei</name>
    <dbReference type="NCBI Taxonomy" id="1437360"/>
    <lineage>
        <taxon>Bacteria</taxon>
        <taxon>Pseudomonadati</taxon>
        <taxon>Pseudomonadota</taxon>
        <taxon>Alphaproteobacteria</taxon>
        <taxon>Hyphomicrobiales</taxon>
        <taxon>Nitrobacteraceae</taxon>
        <taxon>Bradyrhizobium</taxon>
    </lineage>
</organism>
<keyword evidence="2" id="KW-0732">Signal</keyword>
<proteinExistence type="predicted"/>
<name>A0A1M5HBL3_9BRAD</name>
<gene>
    <name evidence="3" type="ORF">SAMN05443248_0403</name>
</gene>
<evidence type="ECO:0000256" key="2">
    <source>
        <dbReference type="SAM" id="SignalP"/>
    </source>
</evidence>
<evidence type="ECO:0008006" key="5">
    <source>
        <dbReference type="Google" id="ProtNLM"/>
    </source>
</evidence>
<accession>A0A1M5HBL3</accession>
<evidence type="ECO:0000313" key="3">
    <source>
        <dbReference type="EMBL" id="SHG13326.1"/>
    </source>
</evidence>
<protein>
    <recommendedName>
        <fullName evidence="5">PXPV repeat-containing protein</fullName>
    </recommendedName>
</protein>
<evidence type="ECO:0000256" key="1">
    <source>
        <dbReference type="SAM" id="MobiDB-lite"/>
    </source>
</evidence>
<feature type="signal peptide" evidence="2">
    <location>
        <begin position="1"/>
        <end position="19"/>
    </location>
</feature>
<dbReference type="Proteomes" id="UP000189796">
    <property type="component" value="Chromosome I"/>
</dbReference>
<feature type="region of interest" description="Disordered" evidence="1">
    <location>
        <begin position="58"/>
        <end position="81"/>
    </location>
</feature>
<reference evidence="3 4" key="1">
    <citation type="submission" date="2016-11" db="EMBL/GenBank/DDBJ databases">
        <authorList>
            <person name="Jaros S."/>
            <person name="Januszkiewicz K."/>
            <person name="Wedrychowicz H."/>
        </authorList>
    </citation>
    <scope>NUCLEOTIDE SEQUENCE [LARGE SCALE GENOMIC DNA]</scope>
    <source>
        <strain evidence="3 4">GAS138</strain>
    </source>
</reference>
<evidence type="ECO:0000313" key="4">
    <source>
        <dbReference type="Proteomes" id="UP000189796"/>
    </source>
</evidence>
<dbReference type="EMBL" id="LT670817">
    <property type="protein sequence ID" value="SHG13326.1"/>
    <property type="molecule type" value="Genomic_DNA"/>
</dbReference>
<feature type="chain" id="PRO_5012251573" description="PXPV repeat-containing protein" evidence="2">
    <location>
        <begin position="20"/>
        <end position="81"/>
    </location>
</feature>
<dbReference type="AlphaFoldDB" id="A0A1M5HBL3"/>